<evidence type="ECO:0000313" key="2">
    <source>
        <dbReference type="EMBL" id="MFC7137865.1"/>
    </source>
</evidence>
<dbReference type="Proteomes" id="UP001596368">
    <property type="component" value="Unassembled WGS sequence"/>
</dbReference>
<proteinExistence type="predicted"/>
<evidence type="ECO:0000256" key="1">
    <source>
        <dbReference type="SAM" id="MobiDB-lite"/>
    </source>
</evidence>
<comment type="caution">
    <text evidence="2">The sequence shown here is derived from an EMBL/GenBank/DDBJ whole genome shotgun (WGS) entry which is preliminary data.</text>
</comment>
<name>A0ABD5XRV3_9EURY</name>
<feature type="region of interest" description="Disordered" evidence="1">
    <location>
        <begin position="1"/>
        <end position="28"/>
    </location>
</feature>
<keyword evidence="3" id="KW-1185">Reference proteome</keyword>
<dbReference type="InterPro" id="IPR017850">
    <property type="entry name" value="Alkaline_phosphatase_core_sf"/>
</dbReference>
<dbReference type="EMBL" id="JBHSZG010000008">
    <property type="protein sequence ID" value="MFC7137865.1"/>
    <property type="molecule type" value="Genomic_DNA"/>
</dbReference>
<feature type="region of interest" description="Disordered" evidence="1">
    <location>
        <begin position="451"/>
        <end position="489"/>
    </location>
</feature>
<dbReference type="AlphaFoldDB" id="A0ABD5XRV3"/>
<dbReference type="Gene3D" id="3.40.720.10">
    <property type="entry name" value="Alkaline Phosphatase, subunit A"/>
    <property type="match status" value="2"/>
</dbReference>
<dbReference type="SUPFAM" id="SSF53649">
    <property type="entry name" value="Alkaline phosphatase-like"/>
    <property type="match status" value="1"/>
</dbReference>
<dbReference type="Pfam" id="PF01663">
    <property type="entry name" value="Phosphodiest"/>
    <property type="match status" value="1"/>
</dbReference>
<dbReference type="InterPro" id="IPR002591">
    <property type="entry name" value="Phosphodiest/P_Trfase"/>
</dbReference>
<gene>
    <name evidence="2" type="ORF">ACFQRB_18305</name>
</gene>
<protein>
    <submittedName>
        <fullName evidence="2">Alkaline phosphatase family protein</fullName>
    </submittedName>
</protein>
<sequence length="501" mass="54460">MFEEGAAGPLESTTPASTPLAWPSIATGRRPDGHGSYWFRRLERDYSHSVVTSDEIGGPNAWDLVTPATVANVPMTYPAQPIDGNMVTGMMTPSKGPGFTHPPELADAIAERIPEYRIGLDWQRFDGDEREFAREVGDLVDSRERLLEYLLAETTFRLGFVVFTAPDRLQHLVWDEETILDHYRRLDEVLATVRSYVAERDMTLFVVSDHGFGPVSRVVSANRVLERAGLLARRSSGGTRGVLGRLGVDKESVRGWLDRVGIDDATLVESLPQGLVDMVAMQVPGDNAVYDVDYAGSEAFVRGHGSVYVNRSDRFEAGTVDPAAADAVKRRLVELFESLTDPETGERVLEVYDGDDLFPNDPNSPDLVIEGIEGYLVQTALTDEEVLDTEQTAAGHRPEGILFATGPDVAAGTRVDGATVTDVLPTLLHAIGEPIPSTVDGEVLRTVFAEGSDPAERPSRIVEPAATDVDDRRAQVSPSADGDGDADESVEARLRGLGYID</sequence>
<reference evidence="2 3" key="1">
    <citation type="journal article" date="2019" name="Int. J. Syst. Evol. Microbiol.">
        <title>The Global Catalogue of Microorganisms (GCM) 10K type strain sequencing project: providing services to taxonomists for standard genome sequencing and annotation.</title>
        <authorList>
            <consortium name="The Broad Institute Genomics Platform"/>
            <consortium name="The Broad Institute Genome Sequencing Center for Infectious Disease"/>
            <person name="Wu L."/>
            <person name="Ma J."/>
        </authorList>
    </citation>
    <scope>NUCLEOTIDE SEQUENCE [LARGE SCALE GENOMIC DNA]</scope>
    <source>
        <strain evidence="2 3">DT92</strain>
    </source>
</reference>
<accession>A0ABD5XRV3</accession>
<evidence type="ECO:0000313" key="3">
    <source>
        <dbReference type="Proteomes" id="UP001596368"/>
    </source>
</evidence>
<organism evidence="2 3">
    <name type="scientific">Halobaculum litoreum</name>
    <dbReference type="NCBI Taxonomy" id="3031998"/>
    <lineage>
        <taxon>Archaea</taxon>
        <taxon>Methanobacteriati</taxon>
        <taxon>Methanobacteriota</taxon>
        <taxon>Stenosarchaea group</taxon>
        <taxon>Halobacteria</taxon>
        <taxon>Halobacteriales</taxon>
        <taxon>Haloferacaceae</taxon>
        <taxon>Halobaculum</taxon>
    </lineage>
</organism>